<reference evidence="1 2" key="1">
    <citation type="journal article" date="2014" name="Appl. Environ. Microbiol.">
        <title>Insights into the Microbial Degradation of Rubber and Gutta-Percha by Analysis of the Complete Genome of Nocardia nova SH22a.</title>
        <authorList>
            <person name="Luo Q."/>
            <person name="Hiessl S."/>
            <person name="Poehlein A."/>
            <person name="Daniel R."/>
            <person name="Steinbuchel A."/>
        </authorList>
    </citation>
    <scope>NUCLEOTIDE SEQUENCE [LARGE SCALE GENOMIC DNA]</scope>
    <source>
        <strain evidence="1">SH22a</strain>
    </source>
</reference>
<dbReference type="PATRIC" id="fig|1415166.3.peg.5525"/>
<dbReference type="KEGG" id="nno:NONO_c53570"/>
<dbReference type="Proteomes" id="UP000019150">
    <property type="component" value="Chromosome"/>
</dbReference>
<dbReference type="AlphaFoldDB" id="W5TLJ0"/>
<evidence type="ECO:0000313" key="2">
    <source>
        <dbReference type="Proteomes" id="UP000019150"/>
    </source>
</evidence>
<proteinExistence type="predicted"/>
<gene>
    <name evidence="1" type="ORF">NONO_c53570</name>
</gene>
<evidence type="ECO:0000313" key="1">
    <source>
        <dbReference type="EMBL" id="AHH20137.1"/>
    </source>
</evidence>
<accession>W5TLJ0</accession>
<organism evidence="1 2">
    <name type="scientific">Nocardia nova SH22a</name>
    <dbReference type="NCBI Taxonomy" id="1415166"/>
    <lineage>
        <taxon>Bacteria</taxon>
        <taxon>Bacillati</taxon>
        <taxon>Actinomycetota</taxon>
        <taxon>Actinomycetes</taxon>
        <taxon>Mycobacteriales</taxon>
        <taxon>Nocardiaceae</taxon>
        <taxon>Nocardia</taxon>
    </lineage>
</organism>
<dbReference type="EMBL" id="CP006850">
    <property type="protein sequence ID" value="AHH20137.1"/>
    <property type="molecule type" value="Genomic_DNA"/>
</dbReference>
<sequence>MWVRALQVLSVLVGIAALVRERVRAVVVPVANTVRHRPRTESGGRHAVAARPAG</sequence>
<protein>
    <submittedName>
        <fullName evidence="1">Uncharacterized protein</fullName>
    </submittedName>
</protein>
<name>W5TLJ0_9NOCA</name>
<dbReference type="HOGENOM" id="CLU_3045841_0_0_11"/>
<keyword evidence="2" id="KW-1185">Reference proteome</keyword>